<feature type="non-terminal residue" evidence="2">
    <location>
        <position position="131"/>
    </location>
</feature>
<evidence type="ECO:0000313" key="3">
    <source>
        <dbReference type="Proteomes" id="UP000032702"/>
    </source>
</evidence>
<gene>
    <name evidence="2" type="ORF">STIAU_4232</name>
</gene>
<sequence length="131" mass="13934">MLGSDGEVSHEDPGRAHIGVDRVSFDYPQLIELLPGDLDGDAVAARKLEQDLHIASHGFEPLHPPRGGAAVAIAIDGARELDVVGADERSDRFSFPGTLGRRHHERADFGAALPDMSLEDARSSDEGGDEG</sequence>
<accession>Q08SC6</accession>
<dbReference type="EMBL" id="AAMD01000165">
    <property type="protein sequence ID" value="EAU63386.1"/>
    <property type="molecule type" value="Genomic_DNA"/>
</dbReference>
<reference evidence="2 3" key="1">
    <citation type="submission" date="2006-04" db="EMBL/GenBank/DDBJ databases">
        <authorList>
            <person name="Nierman W.C."/>
        </authorList>
    </citation>
    <scope>NUCLEOTIDE SEQUENCE [LARGE SCALE GENOMIC DNA]</scope>
    <source>
        <strain evidence="2 3">DW4/3-1</strain>
    </source>
</reference>
<proteinExistence type="predicted"/>
<protein>
    <submittedName>
        <fullName evidence="2">Uncharacterized protein</fullName>
    </submittedName>
</protein>
<organism evidence="2 3">
    <name type="scientific">Stigmatella aurantiaca (strain DW4/3-1)</name>
    <dbReference type="NCBI Taxonomy" id="378806"/>
    <lineage>
        <taxon>Bacteria</taxon>
        <taxon>Pseudomonadati</taxon>
        <taxon>Myxococcota</taxon>
        <taxon>Myxococcia</taxon>
        <taxon>Myxococcales</taxon>
        <taxon>Cystobacterineae</taxon>
        <taxon>Archangiaceae</taxon>
        <taxon>Stigmatella</taxon>
    </lineage>
</organism>
<comment type="caution">
    <text evidence="2">The sequence shown here is derived from an EMBL/GenBank/DDBJ whole genome shotgun (WGS) entry which is preliminary data.</text>
</comment>
<dbReference type="Proteomes" id="UP000032702">
    <property type="component" value="Unassembled WGS sequence"/>
</dbReference>
<feature type="region of interest" description="Disordered" evidence="1">
    <location>
        <begin position="96"/>
        <end position="131"/>
    </location>
</feature>
<evidence type="ECO:0000256" key="1">
    <source>
        <dbReference type="SAM" id="MobiDB-lite"/>
    </source>
</evidence>
<dbReference type="AlphaFoldDB" id="Q08SC6"/>
<evidence type="ECO:0000313" key="2">
    <source>
        <dbReference type="EMBL" id="EAU63386.1"/>
    </source>
</evidence>
<name>Q08SC6_STIAD</name>